<keyword evidence="2" id="KW-1185">Reference proteome</keyword>
<reference evidence="1 2" key="1">
    <citation type="submission" date="2015-07" db="EMBL/GenBank/DDBJ databases">
        <title>Genome sequence of Leptolinea tardivitalis DSM 16556.</title>
        <authorList>
            <person name="Hemp J."/>
            <person name="Ward L.M."/>
            <person name="Pace L.A."/>
            <person name="Fischer W.W."/>
        </authorList>
    </citation>
    <scope>NUCLEOTIDE SEQUENCE [LARGE SCALE GENOMIC DNA]</scope>
    <source>
        <strain evidence="1 2">YMTK-2</strain>
    </source>
</reference>
<gene>
    <name evidence="1" type="ORF">ADM99_03610</name>
</gene>
<name>A0A0N8GLS5_9CHLR</name>
<organism evidence="1 2">
    <name type="scientific">Leptolinea tardivitalis</name>
    <dbReference type="NCBI Taxonomy" id="229920"/>
    <lineage>
        <taxon>Bacteria</taxon>
        <taxon>Bacillati</taxon>
        <taxon>Chloroflexota</taxon>
        <taxon>Anaerolineae</taxon>
        <taxon>Anaerolineales</taxon>
        <taxon>Anaerolineaceae</taxon>
        <taxon>Leptolinea</taxon>
    </lineage>
</organism>
<evidence type="ECO:0000313" key="2">
    <source>
        <dbReference type="Proteomes" id="UP000050430"/>
    </source>
</evidence>
<evidence type="ECO:0000313" key="1">
    <source>
        <dbReference type="EMBL" id="KPL73314.1"/>
    </source>
</evidence>
<sequence length="107" mass="12062">MNRLRTSGMEGVGFITAFPHMAKIFLFSPGAETVLDVRAFNPSDLEPKNLSRYGGFHEFACLAEGIISAGEYKAWAAAKDVEEYLSYRSDDRIFDILSSNKLKRYWG</sequence>
<dbReference type="Proteomes" id="UP000050430">
    <property type="component" value="Unassembled WGS sequence"/>
</dbReference>
<protein>
    <submittedName>
        <fullName evidence="1">Uncharacterized protein</fullName>
    </submittedName>
</protein>
<dbReference type="AlphaFoldDB" id="A0A0N8GLS5"/>
<proteinExistence type="predicted"/>
<accession>A0A0N8GLS5</accession>
<dbReference type="RefSeq" id="WP_062421727.1">
    <property type="nucleotide sequence ID" value="NZ_BBYA01000009.1"/>
</dbReference>
<dbReference type="EMBL" id="LGCK01000006">
    <property type="protein sequence ID" value="KPL73314.1"/>
    <property type="molecule type" value="Genomic_DNA"/>
</dbReference>
<dbReference type="STRING" id="229920.ADM99_03610"/>
<comment type="caution">
    <text evidence="1">The sequence shown here is derived from an EMBL/GenBank/DDBJ whole genome shotgun (WGS) entry which is preliminary data.</text>
</comment>